<reference evidence="10 11" key="1">
    <citation type="submission" date="2020-08" db="EMBL/GenBank/DDBJ databases">
        <title>Genomic Encyclopedia of Type Strains, Phase IV (KMG-IV): sequencing the most valuable type-strain genomes for metagenomic binning, comparative biology and taxonomic classification.</title>
        <authorList>
            <person name="Goeker M."/>
        </authorList>
    </citation>
    <scope>NUCLEOTIDE SEQUENCE [LARGE SCALE GENOMIC DNA]</scope>
    <source>
        <strain evidence="10 11">DSM 27568</strain>
    </source>
</reference>
<dbReference type="Pfam" id="PF00460">
    <property type="entry name" value="Flg_bb_rod"/>
    <property type="match status" value="1"/>
</dbReference>
<feature type="domain" description="Flagellar basal body rod protein N-terminal" evidence="7">
    <location>
        <begin position="8"/>
        <end position="35"/>
    </location>
</feature>
<feature type="domain" description="Flagellar basal-body/hook protein C-terminal" evidence="8">
    <location>
        <begin position="404"/>
        <end position="442"/>
    </location>
</feature>
<proteinExistence type="inferred from homology"/>
<dbReference type="GO" id="GO:0009425">
    <property type="term" value="C:bacterial-type flagellum basal body"/>
    <property type="evidence" value="ECO:0007669"/>
    <property type="project" value="UniProtKB-SubCell"/>
</dbReference>
<dbReference type="Proteomes" id="UP000561459">
    <property type="component" value="Unassembled WGS sequence"/>
</dbReference>
<dbReference type="InterPro" id="IPR010930">
    <property type="entry name" value="Flg_bb/hook_C_dom"/>
</dbReference>
<dbReference type="GO" id="GO:0005576">
    <property type="term" value="C:extracellular region"/>
    <property type="evidence" value="ECO:0007669"/>
    <property type="project" value="UniProtKB-SubCell"/>
</dbReference>
<evidence type="ECO:0000256" key="3">
    <source>
        <dbReference type="ARBA" id="ARBA00009677"/>
    </source>
</evidence>
<dbReference type="NCBIfam" id="TIGR02492">
    <property type="entry name" value="flgK_ends"/>
    <property type="match status" value="1"/>
</dbReference>
<evidence type="ECO:0000313" key="10">
    <source>
        <dbReference type="EMBL" id="MBB3939053.1"/>
    </source>
</evidence>
<keyword evidence="10" id="KW-0282">Flagellum</keyword>
<dbReference type="InterPro" id="IPR053927">
    <property type="entry name" value="FlgK_helical"/>
</dbReference>
<dbReference type="GO" id="GO:0005198">
    <property type="term" value="F:structural molecule activity"/>
    <property type="evidence" value="ECO:0007669"/>
    <property type="project" value="InterPro"/>
</dbReference>
<dbReference type="SUPFAM" id="SSF64518">
    <property type="entry name" value="Phase 1 flagellin"/>
    <property type="match status" value="1"/>
</dbReference>
<dbReference type="Pfam" id="PF06429">
    <property type="entry name" value="Flg_bbr_C"/>
    <property type="match status" value="1"/>
</dbReference>
<keyword evidence="11" id="KW-1185">Reference proteome</keyword>
<evidence type="ECO:0000256" key="1">
    <source>
        <dbReference type="ARBA" id="ARBA00004117"/>
    </source>
</evidence>
<organism evidence="10 11">
    <name type="scientific">Novosphingobium fluoreni</name>
    <dbReference type="NCBI Taxonomy" id="1391222"/>
    <lineage>
        <taxon>Bacteria</taxon>
        <taxon>Pseudomonadati</taxon>
        <taxon>Pseudomonadota</taxon>
        <taxon>Alphaproteobacteria</taxon>
        <taxon>Sphingomonadales</taxon>
        <taxon>Sphingomonadaceae</taxon>
        <taxon>Novosphingobium</taxon>
    </lineage>
</organism>
<evidence type="ECO:0000256" key="5">
    <source>
        <dbReference type="ARBA" id="ARBA00022525"/>
    </source>
</evidence>
<dbReference type="InterPro" id="IPR002371">
    <property type="entry name" value="FlgK"/>
</dbReference>
<accession>A0A7W6BW85</accession>
<dbReference type="GO" id="GO:0009424">
    <property type="term" value="C:bacterial-type flagellum hook"/>
    <property type="evidence" value="ECO:0007669"/>
    <property type="project" value="InterPro"/>
</dbReference>
<dbReference type="EMBL" id="JACIDY010000001">
    <property type="protein sequence ID" value="MBB3939053.1"/>
    <property type="molecule type" value="Genomic_DNA"/>
</dbReference>
<evidence type="ECO:0000259" key="7">
    <source>
        <dbReference type="Pfam" id="PF00460"/>
    </source>
</evidence>
<dbReference type="RefSeq" id="WP_183615845.1">
    <property type="nucleotide sequence ID" value="NZ_JACIDY010000001.1"/>
</dbReference>
<dbReference type="PANTHER" id="PTHR30033">
    <property type="entry name" value="FLAGELLAR HOOK-ASSOCIATED PROTEIN 1"/>
    <property type="match status" value="1"/>
</dbReference>
<comment type="subcellular location">
    <subcellularLocation>
        <location evidence="1">Bacterial flagellum basal body</location>
    </subcellularLocation>
    <subcellularLocation>
        <location evidence="2">Secreted</location>
    </subcellularLocation>
</comment>
<evidence type="ECO:0000256" key="6">
    <source>
        <dbReference type="ARBA" id="ARBA00023143"/>
    </source>
</evidence>
<keyword evidence="5" id="KW-0964">Secreted</keyword>
<dbReference type="InterPro" id="IPR001444">
    <property type="entry name" value="Flag_bb_rod_N"/>
</dbReference>
<evidence type="ECO:0000256" key="4">
    <source>
        <dbReference type="ARBA" id="ARBA00016244"/>
    </source>
</evidence>
<name>A0A7W6BW85_9SPHN</name>
<evidence type="ECO:0000259" key="8">
    <source>
        <dbReference type="Pfam" id="PF06429"/>
    </source>
</evidence>
<comment type="caution">
    <text evidence="10">The sequence shown here is derived from an EMBL/GenBank/DDBJ whole genome shotgun (WGS) entry which is preliminary data.</text>
</comment>
<dbReference type="PANTHER" id="PTHR30033:SF2">
    <property type="entry name" value="FLAGELLAR HOOK PROTEIN"/>
    <property type="match status" value="1"/>
</dbReference>
<comment type="similarity">
    <text evidence="3">Belongs to the flagella basal body rod proteins family.</text>
</comment>
<sequence>MASDLIAIARSGTRAARAALDVTAQNIANASTEGYVRRSVSLSEVSGTSNGAAGNISLSGVRVSGVARNADAFRQAEVRRTGSDAARASAEVQGLENIESSVEQSGLYDASVAFEGSLQKLASDPTDSALRASTLESARTLAKTFNVTAGSLKSAGDGLRFEADAGVSQVNTLAGELAKVNARLSRSADASSDQTMLLDQRDDLLTKLSAQVDVTTVFSSDKTVEVRLGGSTGPQLVSGNKAGTLAMNTAADGTLSFKLDGTAVTPASGAIAGKNQALVQLAQTSKGIDAIAAKVAATVNAAQANGVDLDGASGQPIFSGATAADIQVVATNGSKIATAPAGAAAKSRDATNLSALRTALSTANPSGDIDGAIFDVSSAVSGRKVTRDALTAIADNASLSLQSQAGVDLDQEAVNLVRYQQAFQASGRVMQVANDLFDTLLGIR</sequence>
<evidence type="ECO:0000259" key="9">
    <source>
        <dbReference type="Pfam" id="PF22638"/>
    </source>
</evidence>
<evidence type="ECO:0000256" key="2">
    <source>
        <dbReference type="ARBA" id="ARBA00004613"/>
    </source>
</evidence>
<dbReference type="AlphaFoldDB" id="A0A7W6BW85"/>
<protein>
    <recommendedName>
        <fullName evidence="4">Flagellar hook-associated protein 1</fullName>
    </recommendedName>
</protein>
<dbReference type="Pfam" id="PF22638">
    <property type="entry name" value="FlgK_D1"/>
    <property type="match status" value="1"/>
</dbReference>
<keyword evidence="6" id="KW-0975">Bacterial flagellum</keyword>
<evidence type="ECO:0000313" key="11">
    <source>
        <dbReference type="Proteomes" id="UP000561459"/>
    </source>
</evidence>
<dbReference type="GO" id="GO:0044780">
    <property type="term" value="P:bacterial-type flagellum assembly"/>
    <property type="evidence" value="ECO:0007669"/>
    <property type="project" value="InterPro"/>
</dbReference>
<feature type="domain" description="Flagellar hook-associated protein FlgK helical" evidence="9">
    <location>
        <begin position="95"/>
        <end position="318"/>
    </location>
</feature>
<keyword evidence="10" id="KW-0969">Cilium</keyword>
<keyword evidence="10" id="KW-0966">Cell projection</keyword>
<gene>
    <name evidence="10" type="ORF">GGR39_000682</name>
</gene>